<evidence type="ECO:0000256" key="8">
    <source>
        <dbReference type="SAM" id="Phobius"/>
    </source>
</evidence>
<feature type="transmembrane region" description="Helical" evidence="8">
    <location>
        <begin position="80"/>
        <end position="102"/>
    </location>
</feature>
<feature type="transmembrane region" description="Helical" evidence="8">
    <location>
        <begin position="345"/>
        <end position="363"/>
    </location>
</feature>
<dbReference type="STRING" id="1797589.A2784_02535"/>
<keyword evidence="3" id="KW-0328">Glycosyltransferase</keyword>
<feature type="transmembrane region" description="Helical" evidence="8">
    <location>
        <begin position="203"/>
        <end position="224"/>
    </location>
</feature>
<feature type="transmembrane region" description="Helical" evidence="8">
    <location>
        <begin position="317"/>
        <end position="333"/>
    </location>
</feature>
<dbReference type="InterPro" id="IPR038731">
    <property type="entry name" value="RgtA/B/C-like"/>
</dbReference>
<dbReference type="GO" id="GO:0016763">
    <property type="term" value="F:pentosyltransferase activity"/>
    <property type="evidence" value="ECO:0007669"/>
    <property type="project" value="TreeGrafter"/>
</dbReference>
<dbReference type="EMBL" id="MHCH01000002">
    <property type="protein sequence ID" value="OGY19180.1"/>
    <property type="molecule type" value="Genomic_DNA"/>
</dbReference>
<comment type="caution">
    <text evidence="10">The sequence shown here is derived from an EMBL/GenBank/DDBJ whole genome shotgun (WGS) entry which is preliminary data.</text>
</comment>
<keyword evidence="7 8" id="KW-0472">Membrane</keyword>
<protein>
    <recommendedName>
        <fullName evidence="9">Glycosyltransferase RgtA/B/C/D-like domain-containing protein</fullName>
    </recommendedName>
</protein>
<sequence length="495" mass="56655">MVKHKQTVIAAVFLSLFYFATRLINLTLLPIFTDEAIYIRWSQIALQDPQHRFISLYDGKQPLFVWLNMLTLKLPVDPLVAGRLVSVAAGLASLIGIIALAWRLFGQKTAFFTGLLYVISPFFLFYDRLALYDSLTNTFMIWALLLQVILVQTLRLDAALLLGFAIGGGLLTKSSAGFAIYLLPVSLLLFDWRRSDRWRRMGVWVGLSLVAVFIAFLFEVIMKLSPYQHMVGLKTARFIVPFQEFFVADAWARFHGNLGGLTNWLIAYFTWPWLIGVGVTLLTTLKLHWRKTLLLFGWFIGPFLILAAFGLILYPRFILFMTFPLLIILAFGLGQLEIRSIRSIVVYLLLAAYAAYFSFQIIFNPVFAPLPGADRGQFIDDWPAGYGINEIVAFLRQETQNKKVFVATEGTFGLTPYALEIYLQGNPNITIQGFWPINDHPEEIFSKVGQFDEVYILFKDSQNPPERFPDRDIELVSQYRKGKGNIFMKLYRLKR</sequence>
<evidence type="ECO:0000313" key="10">
    <source>
        <dbReference type="EMBL" id="OGY19180.1"/>
    </source>
</evidence>
<evidence type="ECO:0000256" key="7">
    <source>
        <dbReference type="ARBA" id="ARBA00023136"/>
    </source>
</evidence>
<evidence type="ECO:0000256" key="2">
    <source>
        <dbReference type="ARBA" id="ARBA00022475"/>
    </source>
</evidence>
<evidence type="ECO:0000313" key="11">
    <source>
        <dbReference type="Proteomes" id="UP000177324"/>
    </source>
</evidence>
<keyword evidence="4" id="KW-0808">Transferase</keyword>
<proteinExistence type="predicted"/>
<keyword evidence="6 8" id="KW-1133">Transmembrane helix</keyword>
<keyword evidence="2" id="KW-1003">Cell membrane</keyword>
<gene>
    <name evidence="10" type="ORF">A2784_02535</name>
</gene>
<keyword evidence="5 8" id="KW-0812">Transmembrane</keyword>
<feature type="transmembrane region" description="Helical" evidence="8">
    <location>
        <begin position="292"/>
        <end position="311"/>
    </location>
</feature>
<dbReference type="Proteomes" id="UP000177324">
    <property type="component" value="Unassembled WGS sequence"/>
</dbReference>
<dbReference type="GO" id="GO:0009103">
    <property type="term" value="P:lipopolysaccharide biosynthetic process"/>
    <property type="evidence" value="ECO:0007669"/>
    <property type="project" value="UniProtKB-ARBA"/>
</dbReference>
<evidence type="ECO:0000256" key="3">
    <source>
        <dbReference type="ARBA" id="ARBA00022676"/>
    </source>
</evidence>
<accession>A0A1G1VUZ7</accession>
<dbReference type="GO" id="GO:0005886">
    <property type="term" value="C:plasma membrane"/>
    <property type="evidence" value="ECO:0007669"/>
    <property type="project" value="UniProtKB-SubCell"/>
</dbReference>
<feature type="transmembrane region" description="Helical" evidence="8">
    <location>
        <begin position="7"/>
        <end position="32"/>
    </location>
</feature>
<dbReference type="Pfam" id="PF13231">
    <property type="entry name" value="PMT_2"/>
    <property type="match status" value="1"/>
</dbReference>
<evidence type="ECO:0000259" key="9">
    <source>
        <dbReference type="Pfam" id="PF13231"/>
    </source>
</evidence>
<name>A0A1G1VUZ7_9BACT</name>
<evidence type="ECO:0000256" key="1">
    <source>
        <dbReference type="ARBA" id="ARBA00004651"/>
    </source>
</evidence>
<evidence type="ECO:0000256" key="4">
    <source>
        <dbReference type="ARBA" id="ARBA00022679"/>
    </source>
</evidence>
<dbReference type="AlphaFoldDB" id="A0A1G1VUZ7"/>
<feature type="transmembrane region" description="Helical" evidence="8">
    <location>
        <begin position="109"/>
        <end position="126"/>
    </location>
</feature>
<reference evidence="10 11" key="1">
    <citation type="journal article" date="2016" name="Nat. Commun.">
        <title>Thousands of microbial genomes shed light on interconnected biogeochemical processes in an aquifer system.</title>
        <authorList>
            <person name="Anantharaman K."/>
            <person name="Brown C.T."/>
            <person name="Hug L.A."/>
            <person name="Sharon I."/>
            <person name="Castelle C.J."/>
            <person name="Probst A.J."/>
            <person name="Thomas B.C."/>
            <person name="Singh A."/>
            <person name="Wilkins M.J."/>
            <person name="Karaoz U."/>
            <person name="Brodie E.L."/>
            <person name="Williams K.H."/>
            <person name="Hubbard S.S."/>
            <person name="Banfield J.F."/>
        </authorList>
    </citation>
    <scope>NUCLEOTIDE SEQUENCE [LARGE SCALE GENOMIC DNA]</scope>
</reference>
<dbReference type="InterPro" id="IPR050297">
    <property type="entry name" value="LipidA_mod_glycosyltrf_83"/>
</dbReference>
<organism evidence="10 11">
    <name type="scientific">Candidatus Chisholmbacteria bacterium RIFCSPHIGHO2_01_FULL_48_12</name>
    <dbReference type="NCBI Taxonomy" id="1797589"/>
    <lineage>
        <taxon>Bacteria</taxon>
        <taxon>Candidatus Chisholmiibacteriota</taxon>
    </lineage>
</organism>
<evidence type="ECO:0000256" key="5">
    <source>
        <dbReference type="ARBA" id="ARBA00022692"/>
    </source>
</evidence>
<feature type="domain" description="Glycosyltransferase RgtA/B/C/D-like" evidence="9">
    <location>
        <begin position="62"/>
        <end position="214"/>
    </location>
</feature>
<dbReference type="PANTHER" id="PTHR33908:SF11">
    <property type="entry name" value="MEMBRANE PROTEIN"/>
    <property type="match status" value="1"/>
</dbReference>
<evidence type="ECO:0000256" key="6">
    <source>
        <dbReference type="ARBA" id="ARBA00022989"/>
    </source>
</evidence>
<feature type="transmembrane region" description="Helical" evidence="8">
    <location>
        <begin position="266"/>
        <end position="285"/>
    </location>
</feature>
<comment type="subcellular location">
    <subcellularLocation>
        <location evidence="1">Cell membrane</location>
        <topology evidence="1">Multi-pass membrane protein</topology>
    </subcellularLocation>
</comment>
<dbReference type="PANTHER" id="PTHR33908">
    <property type="entry name" value="MANNOSYLTRANSFERASE YKCB-RELATED"/>
    <property type="match status" value="1"/>
</dbReference>
<feature type="transmembrane region" description="Helical" evidence="8">
    <location>
        <begin position="158"/>
        <end position="183"/>
    </location>
</feature>